<dbReference type="EMBL" id="MU269280">
    <property type="protein sequence ID" value="KAH7903038.1"/>
    <property type="molecule type" value="Genomic_DNA"/>
</dbReference>
<comment type="caution">
    <text evidence="1">The sequence shown here is derived from an EMBL/GenBank/DDBJ whole genome shotgun (WGS) entry which is preliminary data.</text>
</comment>
<accession>A0ACB7ZQE4</accession>
<organism evidence="1 2">
    <name type="scientific">Hygrophoropsis aurantiaca</name>
    <dbReference type="NCBI Taxonomy" id="72124"/>
    <lineage>
        <taxon>Eukaryota</taxon>
        <taxon>Fungi</taxon>
        <taxon>Dikarya</taxon>
        <taxon>Basidiomycota</taxon>
        <taxon>Agaricomycotina</taxon>
        <taxon>Agaricomycetes</taxon>
        <taxon>Agaricomycetidae</taxon>
        <taxon>Boletales</taxon>
        <taxon>Coniophorineae</taxon>
        <taxon>Hygrophoropsidaceae</taxon>
        <taxon>Hygrophoropsis</taxon>
    </lineage>
</organism>
<proteinExistence type="predicted"/>
<evidence type="ECO:0000313" key="1">
    <source>
        <dbReference type="EMBL" id="KAH7903038.1"/>
    </source>
</evidence>
<name>A0ACB7ZQE4_9AGAM</name>
<evidence type="ECO:0000313" key="2">
    <source>
        <dbReference type="Proteomes" id="UP000790377"/>
    </source>
</evidence>
<protein>
    <submittedName>
        <fullName evidence="1">Uncharacterized protein</fullName>
    </submittedName>
</protein>
<dbReference type="Proteomes" id="UP000790377">
    <property type="component" value="Unassembled WGS sequence"/>
</dbReference>
<reference evidence="1" key="1">
    <citation type="journal article" date="2021" name="New Phytol.">
        <title>Evolutionary innovations through gain and loss of genes in the ectomycorrhizal Boletales.</title>
        <authorList>
            <person name="Wu G."/>
            <person name="Miyauchi S."/>
            <person name="Morin E."/>
            <person name="Kuo A."/>
            <person name="Drula E."/>
            <person name="Varga T."/>
            <person name="Kohler A."/>
            <person name="Feng B."/>
            <person name="Cao Y."/>
            <person name="Lipzen A."/>
            <person name="Daum C."/>
            <person name="Hundley H."/>
            <person name="Pangilinan J."/>
            <person name="Johnson J."/>
            <person name="Barry K."/>
            <person name="LaButti K."/>
            <person name="Ng V."/>
            <person name="Ahrendt S."/>
            <person name="Min B."/>
            <person name="Choi I.G."/>
            <person name="Park H."/>
            <person name="Plett J.M."/>
            <person name="Magnuson J."/>
            <person name="Spatafora J.W."/>
            <person name="Nagy L.G."/>
            <person name="Henrissat B."/>
            <person name="Grigoriev I.V."/>
            <person name="Yang Z.L."/>
            <person name="Xu J."/>
            <person name="Martin F.M."/>
        </authorList>
    </citation>
    <scope>NUCLEOTIDE SEQUENCE</scope>
    <source>
        <strain evidence="1">ATCC 28755</strain>
    </source>
</reference>
<sequence>MPSPYPTYCSSANKAAELGQIDPQADDDLNVEETKSSAFHQDIAATRPAPSVDHSKVEDRDKLLLDTYRGLVPLRSVSLTGAGENGRTVLLSNWPADTGGTFNEKFVVDLISFKTYASYINMSRIDPALLTPKSVGKGLYVSFLLGDTMQLATCVSVIVVVDSFIGEPGRTAWGPKKEITGYFLSQEFERFAGVAGAVFGGATYTTHTFNSAFKFGTFVDPRKSSSIQTSGSTMFSARPSPSSTTSTSPTTRAVLSYDSVVPLYDYRSEHVFDPVIHLNPHMYGKALPSHRDLPKDSLALVAYTTTNFTLRGEPAVGCNIMWAALLAAPKNAKLPDPPSMLEQSPTKAAVARKKAGRKN</sequence>
<gene>
    <name evidence="1" type="ORF">BJ138DRAFT_1120807</name>
</gene>
<keyword evidence="2" id="KW-1185">Reference proteome</keyword>